<dbReference type="SMART" id="SM00977">
    <property type="entry name" value="TilS_C"/>
    <property type="match status" value="1"/>
</dbReference>
<evidence type="ECO:0000256" key="1">
    <source>
        <dbReference type="ARBA" id="ARBA00004496"/>
    </source>
</evidence>
<evidence type="ECO:0000256" key="3">
    <source>
        <dbReference type="ARBA" id="ARBA00022598"/>
    </source>
</evidence>
<dbReference type="InterPro" id="IPR011063">
    <property type="entry name" value="TilS/TtcA_N"/>
</dbReference>
<dbReference type="NCBIfam" id="TIGR02433">
    <property type="entry name" value="lysidine_TilS_C"/>
    <property type="match status" value="1"/>
</dbReference>
<feature type="binding site" evidence="8">
    <location>
        <begin position="27"/>
        <end position="32"/>
    </location>
    <ligand>
        <name>ATP</name>
        <dbReference type="ChEBI" id="CHEBI:30616"/>
    </ligand>
</feature>
<dbReference type="RefSeq" id="WP_237443374.1">
    <property type="nucleotide sequence ID" value="NZ_CAKLPX010000001.1"/>
</dbReference>
<dbReference type="PANTHER" id="PTHR43033">
    <property type="entry name" value="TRNA(ILE)-LYSIDINE SYNTHASE-RELATED"/>
    <property type="match status" value="1"/>
</dbReference>
<proteinExistence type="inferred from homology"/>
<dbReference type="NCBIfam" id="TIGR02432">
    <property type="entry name" value="lysidine_TilS_N"/>
    <property type="match status" value="1"/>
</dbReference>
<comment type="domain">
    <text evidence="8">The N-terminal region contains the highly conserved SGGXDS motif, predicted to be a P-loop motif involved in ATP binding.</text>
</comment>
<reference evidence="10" key="1">
    <citation type="submission" date="2021-12" db="EMBL/GenBank/DDBJ databases">
        <authorList>
            <person name="Rodrigo-Torres L."/>
            <person name="Arahal R. D."/>
            <person name="Lucena T."/>
        </authorList>
    </citation>
    <scope>NUCLEOTIDE SEQUENCE</scope>
    <source>
        <strain evidence="10">CECT 8267</strain>
    </source>
</reference>
<feature type="domain" description="Lysidine-tRNA(Ile) synthetase C-terminal" evidence="9">
    <location>
        <begin position="370"/>
        <end position="441"/>
    </location>
</feature>
<name>A0ABM9ACL6_9GAMM</name>
<dbReference type="Pfam" id="PF11734">
    <property type="entry name" value="TilS_C"/>
    <property type="match status" value="1"/>
</dbReference>
<dbReference type="PANTHER" id="PTHR43033:SF1">
    <property type="entry name" value="TRNA(ILE)-LYSIDINE SYNTHASE-RELATED"/>
    <property type="match status" value="1"/>
</dbReference>
<dbReference type="Gene3D" id="1.20.59.20">
    <property type="match status" value="1"/>
</dbReference>
<keyword evidence="3 8" id="KW-0436">Ligase</keyword>
<dbReference type="EMBL" id="CAKLPX010000001">
    <property type="protein sequence ID" value="CAH0990696.1"/>
    <property type="molecule type" value="Genomic_DNA"/>
</dbReference>
<organism evidence="10 11">
    <name type="scientific">Sinobacterium norvegicum</name>
    <dbReference type="NCBI Taxonomy" id="1641715"/>
    <lineage>
        <taxon>Bacteria</taxon>
        <taxon>Pseudomonadati</taxon>
        <taxon>Pseudomonadota</taxon>
        <taxon>Gammaproteobacteria</taxon>
        <taxon>Cellvibrionales</taxon>
        <taxon>Spongiibacteraceae</taxon>
        <taxon>Sinobacterium</taxon>
    </lineage>
</organism>
<dbReference type="InterPro" id="IPR012796">
    <property type="entry name" value="Lysidine-tRNA-synth_C"/>
</dbReference>
<dbReference type="CDD" id="cd01992">
    <property type="entry name" value="TilS_N"/>
    <property type="match status" value="1"/>
</dbReference>
<evidence type="ECO:0000256" key="5">
    <source>
        <dbReference type="ARBA" id="ARBA00022741"/>
    </source>
</evidence>
<dbReference type="InterPro" id="IPR012094">
    <property type="entry name" value="tRNA_Ile_lys_synt"/>
</dbReference>
<dbReference type="SUPFAM" id="SSF82829">
    <property type="entry name" value="MesJ substrate recognition domain-like"/>
    <property type="match status" value="1"/>
</dbReference>
<comment type="catalytic activity">
    <reaction evidence="7 8">
        <text>cytidine(34) in tRNA(Ile2) + L-lysine + ATP = lysidine(34) in tRNA(Ile2) + AMP + diphosphate + H(+)</text>
        <dbReference type="Rhea" id="RHEA:43744"/>
        <dbReference type="Rhea" id="RHEA-COMP:10625"/>
        <dbReference type="Rhea" id="RHEA-COMP:10670"/>
        <dbReference type="ChEBI" id="CHEBI:15378"/>
        <dbReference type="ChEBI" id="CHEBI:30616"/>
        <dbReference type="ChEBI" id="CHEBI:32551"/>
        <dbReference type="ChEBI" id="CHEBI:33019"/>
        <dbReference type="ChEBI" id="CHEBI:82748"/>
        <dbReference type="ChEBI" id="CHEBI:83665"/>
        <dbReference type="ChEBI" id="CHEBI:456215"/>
        <dbReference type="EC" id="6.3.4.19"/>
    </reaction>
</comment>
<dbReference type="HAMAP" id="MF_01161">
    <property type="entry name" value="tRNA_Ile_lys_synt"/>
    <property type="match status" value="1"/>
</dbReference>
<keyword evidence="11" id="KW-1185">Reference proteome</keyword>
<dbReference type="GO" id="GO:0032267">
    <property type="term" value="F:tRNA(Ile)-lysidine synthase activity"/>
    <property type="evidence" value="ECO:0007669"/>
    <property type="project" value="UniProtKB-EC"/>
</dbReference>
<gene>
    <name evidence="8 10" type="primary">tilS</name>
    <name evidence="10" type="ORF">SIN8267_00790</name>
</gene>
<dbReference type="SUPFAM" id="SSF56037">
    <property type="entry name" value="PheT/TilS domain"/>
    <property type="match status" value="1"/>
</dbReference>
<evidence type="ECO:0000256" key="6">
    <source>
        <dbReference type="ARBA" id="ARBA00022840"/>
    </source>
</evidence>
<protein>
    <recommendedName>
        <fullName evidence="8">tRNA(Ile)-lysidine synthase</fullName>
        <ecNumber evidence="8">6.3.4.19</ecNumber>
    </recommendedName>
    <alternativeName>
        <fullName evidence="8">tRNA(Ile)-2-lysyl-cytidine synthase</fullName>
    </alternativeName>
    <alternativeName>
        <fullName evidence="8">tRNA(Ile)-lysidine synthetase</fullName>
    </alternativeName>
</protein>
<comment type="similarity">
    <text evidence="8">Belongs to the tRNA(Ile)-lysidine synthase family.</text>
</comment>
<dbReference type="Pfam" id="PF09179">
    <property type="entry name" value="TilS"/>
    <property type="match status" value="1"/>
</dbReference>
<evidence type="ECO:0000256" key="2">
    <source>
        <dbReference type="ARBA" id="ARBA00022490"/>
    </source>
</evidence>
<evidence type="ECO:0000256" key="7">
    <source>
        <dbReference type="ARBA" id="ARBA00048539"/>
    </source>
</evidence>
<evidence type="ECO:0000256" key="4">
    <source>
        <dbReference type="ARBA" id="ARBA00022694"/>
    </source>
</evidence>
<keyword evidence="4 8" id="KW-0819">tRNA processing</keyword>
<evidence type="ECO:0000256" key="8">
    <source>
        <dbReference type="HAMAP-Rule" id="MF_01161"/>
    </source>
</evidence>
<dbReference type="InterPro" id="IPR014729">
    <property type="entry name" value="Rossmann-like_a/b/a_fold"/>
</dbReference>
<sequence>MNQLLTDDIEQQCQQLIDAPTWWVALSGGVDSVALLHSLALFLQLSPQQTKPRLVAIHINHGLSANASQWQQECADFCRQLGCDLVIERVDVINQGKGVEAEARAQRYRAIAQHLAAEDVVFTGHHLDDQVETLFLRLMRGAGLLGLQGVKRDGVVFGCRVVRLLLSVPRADIEDYACHHQLEWVDDESNNDPRFDRNFLRHQVLPLLSNRWPRYRAAVDRAVQWLSEADHALQEYSQQDLQVLAGKDRWGGYLLLSPLIEMSQVRQKTVLRYWLAGHNCRLSSAVEFDAIVAQLARVKSGAELYRGDYRLMAFADKLYLVDRNDSECVDYSYGVDCLPMTLETPGGRLVFTEPSDDVEEGLLVAAPLPLRVAGRDLGQSVRPIGRGGSRSVKKVLQEHKVPNWYRQTLPMIYAANQVVAVADCVACEHDLPADSAFVVRWQPASFSPFYES</sequence>
<keyword evidence="2 8" id="KW-0963">Cytoplasm</keyword>
<keyword evidence="5 8" id="KW-0547">Nucleotide-binding</keyword>
<dbReference type="Gene3D" id="3.40.50.620">
    <property type="entry name" value="HUPs"/>
    <property type="match status" value="1"/>
</dbReference>
<dbReference type="EC" id="6.3.4.19" evidence="8"/>
<evidence type="ECO:0000313" key="10">
    <source>
        <dbReference type="EMBL" id="CAH0990696.1"/>
    </source>
</evidence>
<dbReference type="InterPro" id="IPR012795">
    <property type="entry name" value="tRNA_Ile_lys_synt_N"/>
</dbReference>
<comment type="caution">
    <text evidence="10">The sequence shown here is derived from an EMBL/GenBank/DDBJ whole genome shotgun (WGS) entry which is preliminary data.</text>
</comment>
<comment type="subcellular location">
    <subcellularLocation>
        <location evidence="1 8">Cytoplasm</location>
    </subcellularLocation>
</comment>
<evidence type="ECO:0000259" key="9">
    <source>
        <dbReference type="SMART" id="SM00977"/>
    </source>
</evidence>
<evidence type="ECO:0000313" key="11">
    <source>
        <dbReference type="Proteomes" id="UP000838100"/>
    </source>
</evidence>
<dbReference type="Pfam" id="PF01171">
    <property type="entry name" value="ATP_bind_3"/>
    <property type="match status" value="1"/>
</dbReference>
<keyword evidence="6 8" id="KW-0067">ATP-binding</keyword>
<comment type="function">
    <text evidence="8">Ligates lysine onto the cytidine present at position 34 of the AUA codon-specific tRNA(Ile) that contains the anticodon CAU, in an ATP-dependent manner. Cytidine is converted to lysidine, thus changing the amino acid specificity of the tRNA from methionine to isoleucine.</text>
</comment>
<dbReference type="SUPFAM" id="SSF52402">
    <property type="entry name" value="Adenine nucleotide alpha hydrolases-like"/>
    <property type="match status" value="1"/>
</dbReference>
<dbReference type="Proteomes" id="UP000838100">
    <property type="component" value="Unassembled WGS sequence"/>
</dbReference>
<accession>A0ABM9ACL6</accession>
<dbReference type="InterPro" id="IPR015262">
    <property type="entry name" value="tRNA_Ile_lys_synt_subst-bd"/>
</dbReference>